<comment type="caution">
    <text evidence="2">The sequence shown here is derived from an EMBL/GenBank/DDBJ whole genome shotgun (WGS) entry which is preliminary data.</text>
</comment>
<sequence>MAAAESLAPILSLLSFSCGYCVVHSLLTYGQLPQARSVDHHICSCTSISPHERPLVRQLITHIRHHWRTRACYTCHLPSIVHVPAYGRWFQSGVDHPHAHLVPQALWAIRFLDGHVYRQAMHALSVHSSGHSWDTPEQLALWISDPQATQDGNSAIALVRFLQTEFNLSP</sequence>
<dbReference type="Proteomes" id="UP000320762">
    <property type="component" value="Unassembled WGS sequence"/>
</dbReference>
<name>A0A550BRN7_9AGAR</name>
<evidence type="ECO:0000313" key="3">
    <source>
        <dbReference type="Proteomes" id="UP000320762"/>
    </source>
</evidence>
<dbReference type="AlphaFoldDB" id="A0A550BRN7"/>
<dbReference type="EMBL" id="VDMD01000254">
    <property type="protein sequence ID" value="TRM55189.1"/>
    <property type="molecule type" value="Genomic_DNA"/>
</dbReference>
<accession>A0A550BRN7</accession>
<evidence type="ECO:0000256" key="1">
    <source>
        <dbReference type="SAM" id="SignalP"/>
    </source>
</evidence>
<protein>
    <submittedName>
        <fullName evidence="2">Uncharacterized protein</fullName>
    </submittedName>
</protein>
<feature type="chain" id="PRO_5021770417" evidence="1">
    <location>
        <begin position="26"/>
        <end position="170"/>
    </location>
</feature>
<feature type="signal peptide" evidence="1">
    <location>
        <begin position="1"/>
        <end position="25"/>
    </location>
</feature>
<organism evidence="2 3">
    <name type="scientific">Schizophyllum amplum</name>
    <dbReference type="NCBI Taxonomy" id="97359"/>
    <lineage>
        <taxon>Eukaryota</taxon>
        <taxon>Fungi</taxon>
        <taxon>Dikarya</taxon>
        <taxon>Basidiomycota</taxon>
        <taxon>Agaricomycotina</taxon>
        <taxon>Agaricomycetes</taxon>
        <taxon>Agaricomycetidae</taxon>
        <taxon>Agaricales</taxon>
        <taxon>Schizophyllaceae</taxon>
        <taxon>Schizophyllum</taxon>
    </lineage>
</organism>
<proteinExistence type="predicted"/>
<evidence type="ECO:0000313" key="2">
    <source>
        <dbReference type="EMBL" id="TRM55189.1"/>
    </source>
</evidence>
<keyword evidence="1" id="KW-0732">Signal</keyword>
<gene>
    <name evidence="2" type="ORF">BD626DRAFT_420033</name>
</gene>
<keyword evidence="3" id="KW-1185">Reference proteome</keyword>
<reference evidence="2 3" key="1">
    <citation type="journal article" date="2019" name="New Phytol.">
        <title>Comparative genomics reveals unique wood-decay strategies and fruiting body development in the Schizophyllaceae.</title>
        <authorList>
            <person name="Almasi E."/>
            <person name="Sahu N."/>
            <person name="Krizsan K."/>
            <person name="Balint B."/>
            <person name="Kovacs G.M."/>
            <person name="Kiss B."/>
            <person name="Cseklye J."/>
            <person name="Drula E."/>
            <person name="Henrissat B."/>
            <person name="Nagy I."/>
            <person name="Chovatia M."/>
            <person name="Adam C."/>
            <person name="LaButti K."/>
            <person name="Lipzen A."/>
            <person name="Riley R."/>
            <person name="Grigoriev I.V."/>
            <person name="Nagy L.G."/>
        </authorList>
    </citation>
    <scope>NUCLEOTIDE SEQUENCE [LARGE SCALE GENOMIC DNA]</scope>
    <source>
        <strain evidence="2 3">NL-1724</strain>
    </source>
</reference>